<evidence type="ECO:0000256" key="3">
    <source>
        <dbReference type="ARBA" id="ARBA00022452"/>
    </source>
</evidence>
<dbReference type="InterPro" id="IPR023996">
    <property type="entry name" value="TonB-dep_OMP_SusC/RagA"/>
</dbReference>
<dbReference type="InterPro" id="IPR008969">
    <property type="entry name" value="CarboxyPept-like_regulatory"/>
</dbReference>
<dbReference type="RefSeq" id="WP_121765984.1">
    <property type="nucleotide sequence ID" value="NZ_RAZM01000066.1"/>
</dbReference>
<comment type="subcellular location">
    <subcellularLocation>
        <location evidence="1 7">Cell outer membrane</location>
        <topology evidence="1 7">Multi-pass membrane protein</topology>
    </subcellularLocation>
</comment>
<dbReference type="Pfam" id="PF13715">
    <property type="entry name" value="CarbopepD_reg_2"/>
    <property type="match status" value="1"/>
</dbReference>
<dbReference type="GO" id="GO:0009279">
    <property type="term" value="C:cell outer membrane"/>
    <property type="evidence" value="ECO:0007669"/>
    <property type="project" value="UniProtKB-SubCell"/>
</dbReference>
<dbReference type="FunFam" id="2.170.130.10:FF:000003">
    <property type="entry name" value="SusC/RagA family TonB-linked outer membrane protein"/>
    <property type="match status" value="1"/>
</dbReference>
<dbReference type="Proteomes" id="UP000267159">
    <property type="component" value="Unassembled WGS sequence"/>
</dbReference>
<evidence type="ECO:0000256" key="7">
    <source>
        <dbReference type="PROSITE-ProRule" id="PRU01360"/>
    </source>
</evidence>
<comment type="caution">
    <text evidence="9">The sequence shown here is derived from an EMBL/GenBank/DDBJ whole genome shotgun (WGS) entry which is preliminary data.</text>
</comment>
<comment type="similarity">
    <text evidence="7">Belongs to the TonB-dependent receptor family.</text>
</comment>
<evidence type="ECO:0000256" key="4">
    <source>
        <dbReference type="ARBA" id="ARBA00022692"/>
    </source>
</evidence>
<dbReference type="NCBIfam" id="TIGR04056">
    <property type="entry name" value="OMP_RagA_SusC"/>
    <property type="match status" value="1"/>
</dbReference>
<keyword evidence="4 7" id="KW-0812">Transmembrane</keyword>
<evidence type="ECO:0000313" key="10">
    <source>
        <dbReference type="Proteomes" id="UP000267159"/>
    </source>
</evidence>
<keyword evidence="6 7" id="KW-0998">Cell outer membrane</keyword>
<dbReference type="SUPFAM" id="SSF56935">
    <property type="entry name" value="Porins"/>
    <property type="match status" value="1"/>
</dbReference>
<dbReference type="Gene3D" id="2.170.130.10">
    <property type="entry name" value="TonB-dependent receptor, plug domain"/>
    <property type="match status" value="1"/>
</dbReference>
<dbReference type="InterPro" id="IPR039426">
    <property type="entry name" value="TonB-dep_rcpt-like"/>
</dbReference>
<dbReference type="PROSITE" id="PS52016">
    <property type="entry name" value="TONB_DEPENDENT_REC_3"/>
    <property type="match status" value="1"/>
</dbReference>
<keyword evidence="9" id="KW-0675">Receptor</keyword>
<accession>A0A3L8A4W7</accession>
<dbReference type="AlphaFoldDB" id="A0A3L8A4W7"/>
<feature type="domain" description="TonB-dependent receptor plug" evidence="8">
    <location>
        <begin position="128"/>
        <end position="235"/>
    </location>
</feature>
<evidence type="ECO:0000313" key="9">
    <source>
        <dbReference type="EMBL" id="RLT79059.1"/>
    </source>
</evidence>
<dbReference type="Gene3D" id="2.40.170.20">
    <property type="entry name" value="TonB-dependent receptor, beta-barrel domain"/>
    <property type="match status" value="1"/>
</dbReference>
<evidence type="ECO:0000256" key="1">
    <source>
        <dbReference type="ARBA" id="ARBA00004571"/>
    </source>
</evidence>
<name>A0A3L8A4W7_9BACE</name>
<gene>
    <name evidence="9" type="ORF">D7Y07_15745</name>
</gene>
<dbReference type="InterPro" id="IPR037066">
    <property type="entry name" value="Plug_dom_sf"/>
</dbReference>
<organism evidence="9 10">
    <name type="scientific">Bacteroides acidifaciens</name>
    <dbReference type="NCBI Taxonomy" id="85831"/>
    <lineage>
        <taxon>Bacteria</taxon>
        <taxon>Pseudomonadati</taxon>
        <taxon>Bacteroidota</taxon>
        <taxon>Bacteroidia</taxon>
        <taxon>Bacteroidales</taxon>
        <taxon>Bacteroidaceae</taxon>
        <taxon>Bacteroides</taxon>
    </lineage>
</organism>
<evidence type="ECO:0000259" key="8">
    <source>
        <dbReference type="Pfam" id="PF07715"/>
    </source>
</evidence>
<dbReference type="Pfam" id="PF07715">
    <property type="entry name" value="Plug"/>
    <property type="match status" value="1"/>
</dbReference>
<keyword evidence="5 7" id="KW-0472">Membrane</keyword>
<keyword evidence="3 7" id="KW-1134">Transmembrane beta strand</keyword>
<dbReference type="SUPFAM" id="SSF49464">
    <property type="entry name" value="Carboxypeptidase regulatory domain-like"/>
    <property type="match status" value="1"/>
</dbReference>
<dbReference type="InterPro" id="IPR036942">
    <property type="entry name" value="Beta-barrel_TonB_sf"/>
</dbReference>
<protein>
    <submittedName>
        <fullName evidence="9">TonB-dependent receptor</fullName>
    </submittedName>
</protein>
<dbReference type="NCBIfam" id="TIGR04057">
    <property type="entry name" value="SusC_RagA_signa"/>
    <property type="match status" value="1"/>
</dbReference>
<evidence type="ECO:0000256" key="2">
    <source>
        <dbReference type="ARBA" id="ARBA00022448"/>
    </source>
</evidence>
<keyword evidence="2 7" id="KW-0813">Transport</keyword>
<dbReference type="EMBL" id="RAZM01000066">
    <property type="protein sequence ID" value="RLT79059.1"/>
    <property type="molecule type" value="Genomic_DNA"/>
</dbReference>
<sequence>MKNKTWLVVLALLVMHFGRVLGNDVHSRPAAVTQQIREKLVQGTVSDDMGPVIGATVSVKGTQSGVITDMDGKFKLKVRIGAKIMISFIGYKDKEIIYNGESELKISLSEDVTSLQEVQVIAYGTTKKVTITGAISSVNADEILKTPAGSITNALTGKVTGLSSIQSSGQPGADDATLYVRGVGSLSEGLSSPLILVDGVERSFGQLDPNEVEDITVLKDASATAVFGVRGANGVILVTTKRGQEGKTKMSFSTSFGLQMPTRIPEFADSYEYASVYNQAQLASGIKEEDLAFGPKVIEGFKSRSNLLAYPDVDWADMLIKKSALQTQHNFTISGGAKAVRFFASLGVFTQDGLFKTYETDYDSNYKYNRYNYRINLDIDVTKNTTMRVNLGGRLNDTRTPNYNNGSSTDLINLFREIYEAPPFAGAGIVDGKRIKTDPTIIPPTMGSLADPLQNFYGKGYANSLGNTLNFDFVLEQKLDFVTKGLKLALKGSYNSGVTQKKTRASGNGDLYEAIINENGSVDLKKTHEKSVLGYSVGYGKSRDWYMEVALNYKRDFGAHHVSALAMYNQSMKYYPKGNWPGVPRSYVGFVGRVTYDYHTCYMADFSVGYNGSENFAPGKRFGLFPAGSLGWIISEEKFMKPLKPYVSYMKIRASLGVVGNDRTSDNSRFLYLPDVYDANGDNKGYNFGINNSQNVIIASEAKKGNPAVTWETSTKQNYGLDLYFFDDRLKTTFDYFIENRKDILASRQVLPGYLAVTLPTANIGKVDNKGYEVSVKWEDSLKDFRYNVGVNLSYAKNTRIFMDEIPKPYDYMAETGTPVGQSFGYKFDGYFTEEESANYASEKGKTMPDYGTGFAPNAGDVKYKDLNGDKLIDYRDEAAIGYPVYPLLTGGVNLGLSYKGFDISMTWSGATKTSRMLQQIYREPFGEQNNKSLLTYLVDNAWTPEKGNSAKAPRISFQNKKHNYQASDLWLRDASYLRLKNLEIGYTLPTAWMKKMNVNQLRIYISGYNLLTFDSLDVLDPEMTNTLNPSYPLIKVVNLGLKLSF</sequence>
<dbReference type="InterPro" id="IPR012910">
    <property type="entry name" value="Plug_dom"/>
</dbReference>
<dbReference type="InterPro" id="IPR023997">
    <property type="entry name" value="TonB-dep_OMP_SusC/RagA_CS"/>
</dbReference>
<evidence type="ECO:0000256" key="5">
    <source>
        <dbReference type="ARBA" id="ARBA00023136"/>
    </source>
</evidence>
<proteinExistence type="inferred from homology"/>
<reference evidence="9 10" key="1">
    <citation type="submission" date="2018-09" db="EMBL/GenBank/DDBJ databases">
        <title>Murine metabolic-syndrome-specific gut microbial biobank.</title>
        <authorList>
            <person name="Liu C."/>
        </authorList>
    </citation>
    <scope>NUCLEOTIDE SEQUENCE [LARGE SCALE GENOMIC DNA]</scope>
    <source>
        <strain evidence="9 10">0.1X-D8-26</strain>
    </source>
</reference>
<evidence type="ECO:0000256" key="6">
    <source>
        <dbReference type="ARBA" id="ARBA00023237"/>
    </source>
</evidence>